<dbReference type="EnsemblMetazoa" id="XM_019911718.1">
    <property type="protein sequence ID" value="XP_019767277.1"/>
    <property type="gene ID" value="LOC109542477"/>
</dbReference>
<dbReference type="GO" id="GO:0005634">
    <property type="term" value="C:nucleus"/>
    <property type="evidence" value="ECO:0007669"/>
    <property type="project" value="UniProtKB-SubCell"/>
</dbReference>
<protein>
    <recommendedName>
        <fullName evidence="5">HTH psq-type domain-containing protein</fullName>
    </recommendedName>
</protein>
<organism evidence="3 4">
    <name type="scientific">Dendroctonus ponderosae</name>
    <name type="common">Mountain pine beetle</name>
    <dbReference type="NCBI Taxonomy" id="77166"/>
    <lineage>
        <taxon>Eukaryota</taxon>
        <taxon>Metazoa</taxon>
        <taxon>Ecdysozoa</taxon>
        <taxon>Arthropoda</taxon>
        <taxon>Hexapoda</taxon>
        <taxon>Insecta</taxon>
        <taxon>Pterygota</taxon>
        <taxon>Neoptera</taxon>
        <taxon>Endopterygota</taxon>
        <taxon>Coleoptera</taxon>
        <taxon>Polyphaga</taxon>
        <taxon>Cucujiformia</taxon>
        <taxon>Curculionidae</taxon>
        <taxon>Scolytinae</taxon>
        <taxon>Dendroctonus</taxon>
    </lineage>
</organism>
<keyword evidence="4" id="KW-1185">Reference proteome</keyword>
<name>A0AAR5Q233_DENPD</name>
<reference evidence="3" key="2">
    <citation type="submission" date="2024-08" db="UniProtKB">
        <authorList>
            <consortium name="EnsemblMetazoa"/>
        </authorList>
    </citation>
    <scope>IDENTIFICATION</scope>
</reference>
<feature type="compositionally biased region" description="Low complexity" evidence="2">
    <location>
        <begin position="39"/>
        <end position="55"/>
    </location>
</feature>
<dbReference type="SUPFAM" id="SSF46689">
    <property type="entry name" value="Homeodomain-like"/>
    <property type="match status" value="1"/>
</dbReference>
<evidence type="ECO:0000313" key="4">
    <source>
        <dbReference type="Proteomes" id="UP000019118"/>
    </source>
</evidence>
<feature type="region of interest" description="Disordered" evidence="2">
    <location>
        <begin position="28"/>
        <end position="55"/>
    </location>
</feature>
<proteinExistence type="predicted"/>
<evidence type="ECO:0000313" key="3">
    <source>
        <dbReference type="EnsemblMetazoa" id="XP_019767277.1"/>
    </source>
</evidence>
<reference evidence="4" key="1">
    <citation type="journal article" date="2013" name="Genome Biol.">
        <title>Draft genome of the mountain pine beetle, Dendroctonus ponderosae Hopkins, a major forest pest.</title>
        <authorList>
            <person name="Keeling C.I."/>
            <person name="Yuen M.M."/>
            <person name="Liao N.Y."/>
            <person name="Docking T.R."/>
            <person name="Chan S.K."/>
            <person name="Taylor G.A."/>
            <person name="Palmquist D.L."/>
            <person name="Jackman S.D."/>
            <person name="Nguyen A."/>
            <person name="Li M."/>
            <person name="Henderson H."/>
            <person name="Janes J.K."/>
            <person name="Zhao Y."/>
            <person name="Pandoh P."/>
            <person name="Moore R."/>
            <person name="Sperling F.A."/>
            <person name="Huber D.P."/>
            <person name="Birol I."/>
            <person name="Jones S.J."/>
            <person name="Bohlmann J."/>
        </authorList>
    </citation>
    <scope>NUCLEOTIDE SEQUENCE</scope>
</reference>
<accession>A0AAR5Q233</accession>
<evidence type="ECO:0000256" key="2">
    <source>
        <dbReference type="SAM" id="MobiDB-lite"/>
    </source>
</evidence>
<sequence>MTNNFGIWEEDPANNTDNEESLLKIKKETDDEQSNTSFTNEKCTSSSNTTKSTGNVTTSALQSFLTPAIEKEWPDVIKMNEYLNTGRRQQFWEEPFTKRVMDAIKTKNLEMKVAAELLGVSYGTLYGRYRDSYGCLKHPYRLRIRIVKYVLVALHVKLYVLKRKEITLFRAAEQLNVTPQTLSNYLISISQLDTHESNSSTYRMKEGSYEEGTSDDEADSILPDIPSNSNVFQKLSFNHNFA</sequence>
<dbReference type="InterPro" id="IPR009057">
    <property type="entry name" value="Homeodomain-like_sf"/>
</dbReference>
<evidence type="ECO:0000256" key="1">
    <source>
        <dbReference type="ARBA" id="ARBA00004123"/>
    </source>
</evidence>
<evidence type="ECO:0008006" key="5">
    <source>
        <dbReference type="Google" id="ProtNLM"/>
    </source>
</evidence>
<dbReference type="AlphaFoldDB" id="A0AAR5Q233"/>
<comment type="subcellular location">
    <subcellularLocation>
        <location evidence="1">Nucleus</location>
    </subcellularLocation>
</comment>
<feature type="region of interest" description="Disordered" evidence="2">
    <location>
        <begin position="198"/>
        <end position="220"/>
    </location>
</feature>
<dbReference type="Proteomes" id="UP000019118">
    <property type="component" value="Unassembled WGS sequence"/>
</dbReference>